<reference evidence="8" key="1">
    <citation type="submission" date="2012-09" db="EMBL/GenBank/DDBJ databases">
        <authorList>
            <person name="Martin A.A."/>
        </authorList>
    </citation>
    <scope>NUCLEOTIDE SEQUENCE</scope>
</reference>
<keyword evidence="5 7" id="KW-1133">Transmembrane helix</keyword>
<evidence type="ECO:0000256" key="6">
    <source>
        <dbReference type="ARBA" id="ARBA00023136"/>
    </source>
</evidence>
<dbReference type="InterPro" id="IPR029008">
    <property type="entry name" value="EMC6-like"/>
</dbReference>
<comment type="subcellular location">
    <subcellularLocation>
        <location evidence="1">Endoplasmic reticulum membrane</location>
        <topology evidence="1">Multi-pass membrane protein</topology>
    </subcellularLocation>
</comment>
<dbReference type="PANTHER" id="PTHR12906">
    <property type="entry name" value="PROTEIN C20ORF24 RAB5-INTERACTING PROTEIN"/>
    <property type="match status" value="1"/>
</dbReference>
<keyword evidence="3 7" id="KW-0812">Transmembrane</keyword>
<dbReference type="WBParaSite" id="ACAC_0000296601-mRNA-1">
    <property type="protein sequence ID" value="ACAC_0000296601-mRNA-1"/>
    <property type="gene ID" value="ACAC_0000296601"/>
</dbReference>
<organism evidence="8 9">
    <name type="scientific">Angiostrongylus cantonensis</name>
    <name type="common">Rat lungworm</name>
    <dbReference type="NCBI Taxonomy" id="6313"/>
    <lineage>
        <taxon>Eukaryota</taxon>
        <taxon>Metazoa</taxon>
        <taxon>Ecdysozoa</taxon>
        <taxon>Nematoda</taxon>
        <taxon>Chromadorea</taxon>
        <taxon>Rhabditida</taxon>
        <taxon>Rhabditina</taxon>
        <taxon>Rhabditomorpha</taxon>
        <taxon>Strongyloidea</taxon>
        <taxon>Metastrongylidae</taxon>
        <taxon>Angiostrongylus</taxon>
    </lineage>
</organism>
<evidence type="ECO:0000313" key="9">
    <source>
        <dbReference type="WBParaSite" id="ACAC_0000296601-mRNA-1"/>
    </source>
</evidence>
<feature type="transmembrane region" description="Helical" evidence="7">
    <location>
        <begin position="123"/>
        <end position="142"/>
    </location>
</feature>
<dbReference type="STRING" id="6313.A0A158P7Q7"/>
<dbReference type="InterPro" id="IPR010742">
    <property type="entry name" value="RCAF1"/>
</dbReference>
<dbReference type="PANTHER" id="PTHR12906:SF0">
    <property type="entry name" value="GEL COMPLEX SUBUNIT OPTI"/>
    <property type="match status" value="1"/>
</dbReference>
<name>A0A158P7Q7_ANGCA</name>
<dbReference type="AlphaFoldDB" id="A0A158P7Q7"/>
<keyword evidence="6 7" id="KW-0472">Membrane</keyword>
<sequence>LILYYSSYPVASVVLASDRSTIHNSLISLQSVFYVQITFQLAKAIRAGSEWSDKDELLDVVYWGRQVLSLIIGIAFGVTSMHGILAILAYVAISTVVAQHFVVKYQQVDEDEVGGFWELAKEGFGSAFATFMVSWITVYSAVHQNS</sequence>
<dbReference type="Proteomes" id="UP000035642">
    <property type="component" value="Unassembled WGS sequence"/>
</dbReference>
<comment type="similarity">
    <text evidence="2">Belongs to the EMC6 family.</text>
</comment>
<evidence type="ECO:0000256" key="3">
    <source>
        <dbReference type="ARBA" id="ARBA00022692"/>
    </source>
</evidence>
<evidence type="ECO:0000256" key="4">
    <source>
        <dbReference type="ARBA" id="ARBA00022824"/>
    </source>
</evidence>
<keyword evidence="8" id="KW-1185">Reference proteome</keyword>
<proteinExistence type="inferred from homology"/>
<evidence type="ECO:0000313" key="8">
    <source>
        <dbReference type="Proteomes" id="UP000035642"/>
    </source>
</evidence>
<reference evidence="9" key="2">
    <citation type="submission" date="2016-04" db="UniProtKB">
        <authorList>
            <consortium name="WormBaseParasite"/>
        </authorList>
    </citation>
    <scope>IDENTIFICATION</scope>
</reference>
<evidence type="ECO:0000256" key="5">
    <source>
        <dbReference type="ARBA" id="ARBA00022989"/>
    </source>
</evidence>
<evidence type="ECO:0000256" key="7">
    <source>
        <dbReference type="SAM" id="Phobius"/>
    </source>
</evidence>
<protein>
    <submittedName>
        <fullName evidence="9">RSN1_7TM domain-containing protein</fullName>
    </submittedName>
</protein>
<evidence type="ECO:0000256" key="2">
    <source>
        <dbReference type="ARBA" id="ARBA00009436"/>
    </source>
</evidence>
<dbReference type="GO" id="GO:0005739">
    <property type="term" value="C:mitochondrion"/>
    <property type="evidence" value="ECO:0007669"/>
    <property type="project" value="GOC"/>
</dbReference>
<dbReference type="GO" id="GO:0097250">
    <property type="term" value="P:mitochondrial respirasome assembly"/>
    <property type="evidence" value="ECO:0007669"/>
    <property type="project" value="InterPro"/>
</dbReference>
<dbReference type="Pfam" id="PF07019">
    <property type="entry name" value="EMC6"/>
    <property type="match status" value="1"/>
</dbReference>
<evidence type="ECO:0000256" key="1">
    <source>
        <dbReference type="ARBA" id="ARBA00004477"/>
    </source>
</evidence>
<dbReference type="GO" id="GO:0005789">
    <property type="term" value="C:endoplasmic reticulum membrane"/>
    <property type="evidence" value="ECO:0007669"/>
    <property type="project" value="UniProtKB-SubCell"/>
</dbReference>
<accession>A0A158P7Q7</accession>
<keyword evidence="4" id="KW-0256">Endoplasmic reticulum</keyword>